<evidence type="ECO:0000256" key="3">
    <source>
        <dbReference type="ARBA" id="ARBA00022679"/>
    </source>
</evidence>
<evidence type="ECO:0000256" key="7">
    <source>
        <dbReference type="ARBA" id="ARBA00047899"/>
    </source>
</evidence>
<dbReference type="InterPro" id="IPR008271">
    <property type="entry name" value="Ser/Thr_kinase_AS"/>
</dbReference>
<dbReference type="GO" id="GO:0004674">
    <property type="term" value="F:protein serine/threonine kinase activity"/>
    <property type="evidence" value="ECO:0007669"/>
    <property type="project" value="UniProtKB-KW"/>
</dbReference>
<dbReference type="PROSITE" id="PS00108">
    <property type="entry name" value="PROTEIN_KINASE_ST"/>
    <property type="match status" value="1"/>
</dbReference>
<dbReference type="SMART" id="SM00220">
    <property type="entry name" value="S_TKc"/>
    <property type="match status" value="1"/>
</dbReference>
<comment type="caution">
    <text evidence="10">The sequence shown here is derived from an EMBL/GenBank/DDBJ whole genome shotgun (WGS) entry which is preliminary data.</text>
</comment>
<name>A0ABD3MZE0_9STRA</name>
<evidence type="ECO:0000313" key="11">
    <source>
        <dbReference type="Proteomes" id="UP001530400"/>
    </source>
</evidence>
<dbReference type="Pfam" id="PF00069">
    <property type="entry name" value="Pkinase"/>
    <property type="match status" value="1"/>
</dbReference>
<dbReference type="SUPFAM" id="SSF56112">
    <property type="entry name" value="Protein kinase-like (PK-like)"/>
    <property type="match status" value="1"/>
</dbReference>
<keyword evidence="4" id="KW-0547">Nucleotide-binding</keyword>
<evidence type="ECO:0000256" key="6">
    <source>
        <dbReference type="ARBA" id="ARBA00022840"/>
    </source>
</evidence>
<dbReference type="PANTHER" id="PTHR45998:SF2">
    <property type="entry name" value="SERINE_THREONINE-PROTEIN KINASE 16"/>
    <property type="match status" value="1"/>
</dbReference>
<evidence type="ECO:0000256" key="1">
    <source>
        <dbReference type="ARBA" id="ARBA00012513"/>
    </source>
</evidence>
<evidence type="ECO:0000256" key="8">
    <source>
        <dbReference type="ARBA" id="ARBA00048679"/>
    </source>
</evidence>
<reference evidence="10 11" key="1">
    <citation type="submission" date="2024-10" db="EMBL/GenBank/DDBJ databases">
        <title>Updated reference genomes for cyclostephanoid diatoms.</title>
        <authorList>
            <person name="Roberts W.R."/>
            <person name="Alverson A.J."/>
        </authorList>
    </citation>
    <scope>NUCLEOTIDE SEQUENCE [LARGE SCALE GENOMIC DNA]</scope>
    <source>
        <strain evidence="10 11">AJA010-31</strain>
    </source>
</reference>
<dbReference type="PROSITE" id="PS50011">
    <property type="entry name" value="PROTEIN_KINASE_DOM"/>
    <property type="match status" value="1"/>
</dbReference>
<comment type="catalytic activity">
    <reaction evidence="7">
        <text>L-threonyl-[protein] + ATP = O-phospho-L-threonyl-[protein] + ADP + H(+)</text>
        <dbReference type="Rhea" id="RHEA:46608"/>
        <dbReference type="Rhea" id="RHEA-COMP:11060"/>
        <dbReference type="Rhea" id="RHEA-COMP:11605"/>
        <dbReference type="ChEBI" id="CHEBI:15378"/>
        <dbReference type="ChEBI" id="CHEBI:30013"/>
        <dbReference type="ChEBI" id="CHEBI:30616"/>
        <dbReference type="ChEBI" id="CHEBI:61977"/>
        <dbReference type="ChEBI" id="CHEBI:456216"/>
        <dbReference type="EC" id="2.7.11.1"/>
    </reaction>
</comment>
<dbReference type="Gene3D" id="3.30.200.20">
    <property type="entry name" value="Phosphorylase Kinase, domain 1"/>
    <property type="match status" value="1"/>
</dbReference>
<sequence>MSIVYTILHYLRSCLNSLLSLFFSTQLLKTLTFDNGLQVRVGKKIAEGGFSFVFEATVSSNGSDANPTTHSSHGGQLALKRINCGDHELLQSCREEAGVHRALPRHDNLLELLGLKFERDGGAHEYNVCYMLFPYIPNSLRGEMTNRNILQQNNARQSAFTTREVLSIFGGVLDGLSTMHSCNISHRDVKIENVLLKQGHCYYTPVLMDFGSAGPLSVQLSTRHEVLTAIEVASQLTTLSYRPPELFEGGLRHNDGNNILDYGRVDVWSLGCLLFGLMHGCSPFEMEFVNNPYDVRVRIVECTHLKILGEVPLPANANDGKDGHYPIDVYNFVKFMVCHDRKKRPDIKHVRNKFCQLHLTLTGEKWNEGGKAGRRGHDDFDSLIASRDFV</sequence>
<evidence type="ECO:0000256" key="2">
    <source>
        <dbReference type="ARBA" id="ARBA00022527"/>
    </source>
</evidence>
<dbReference type="PANTHER" id="PTHR45998">
    <property type="entry name" value="SERINE/THREONINE-PROTEIN KINASE 16"/>
    <property type="match status" value="1"/>
</dbReference>
<dbReference type="EC" id="2.7.11.1" evidence="1"/>
<keyword evidence="2" id="KW-0723">Serine/threonine-protein kinase</keyword>
<evidence type="ECO:0000259" key="9">
    <source>
        <dbReference type="PROSITE" id="PS50011"/>
    </source>
</evidence>
<dbReference type="Proteomes" id="UP001530400">
    <property type="component" value="Unassembled WGS sequence"/>
</dbReference>
<dbReference type="InterPro" id="IPR011009">
    <property type="entry name" value="Kinase-like_dom_sf"/>
</dbReference>
<dbReference type="AlphaFoldDB" id="A0ABD3MZE0"/>
<keyword evidence="6" id="KW-0067">ATP-binding</keyword>
<proteinExistence type="predicted"/>
<evidence type="ECO:0000256" key="5">
    <source>
        <dbReference type="ARBA" id="ARBA00022777"/>
    </source>
</evidence>
<keyword evidence="3" id="KW-0808">Transferase</keyword>
<gene>
    <name evidence="10" type="ORF">ACHAWO_000859</name>
</gene>
<keyword evidence="11" id="KW-1185">Reference proteome</keyword>
<protein>
    <recommendedName>
        <fullName evidence="1">non-specific serine/threonine protein kinase</fullName>
        <ecNumber evidence="1">2.7.11.1</ecNumber>
    </recommendedName>
</protein>
<dbReference type="Gene3D" id="1.10.510.10">
    <property type="entry name" value="Transferase(Phosphotransferase) domain 1"/>
    <property type="match status" value="1"/>
</dbReference>
<dbReference type="GO" id="GO:0005524">
    <property type="term" value="F:ATP binding"/>
    <property type="evidence" value="ECO:0007669"/>
    <property type="project" value="UniProtKB-KW"/>
</dbReference>
<feature type="domain" description="Protein kinase" evidence="9">
    <location>
        <begin position="39"/>
        <end position="361"/>
    </location>
</feature>
<organism evidence="10 11">
    <name type="scientific">Cyclotella atomus</name>
    <dbReference type="NCBI Taxonomy" id="382360"/>
    <lineage>
        <taxon>Eukaryota</taxon>
        <taxon>Sar</taxon>
        <taxon>Stramenopiles</taxon>
        <taxon>Ochrophyta</taxon>
        <taxon>Bacillariophyta</taxon>
        <taxon>Coscinodiscophyceae</taxon>
        <taxon>Thalassiosirophycidae</taxon>
        <taxon>Stephanodiscales</taxon>
        <taxon>Stephanodiscaceae</taxon>
        <taxon>Cyclotella</taxon>
    </lineage>
</organism>
<dbReference type="InterPro" id="IPR052239">
    <property type="entry name" value="Ser/Thr-specific_kinases"/>
</dbReference>
<accession>A0ABD3MZE0</accession>
<evidence type="ECO:0000256" key="4">
    <source>
        <dbReference type="ARBA" id="ARBA00022741"/>
    </source>
</evidence>
<comment type="catalytic activity">
    <reaction evidence="8">
        <text>L-seryl-[protein] + ATP = O-phospho-L-seryl-[protein] + ADP + H(+)</text>
        <dbReference type="Rhea" id="RHEA:17989"/>
        <dbReference type="Rhea" id="RHEA-COMP:9863"/>
        <dbReference type="Rhea" id="RHEA-COMP:11604"/>
        <dbReference type="ChEBI" id="CHEBI:15378"/>
        <dbReference type="ChEBI" id="CHEBI:29999"/>
        <dbReference type="ChEBI" id="CHEBI:30616"/>
        <dbReference type="ChEBI" id="CHEBI:83421"/>
        <dbReference type="ChEBI" id="CHEBI:456216"/>
        <dbReference type="EC" id="2.7.11.1"/>
    </reaction>
</comment>
<dbReference type="EMBL" id="JALLPJ020001335">
    <property type="protein sequence ID" value="KAL3769213.1"/>
    <property type="molecule type" value="Genomic_DNA"/>
</dbReference>
<keyword evidence="5" id="KW-0418">Kinase</keyword>
<dbReference type="InterPro" id="IPR000719">
    <property type="entry name" value="Prot_kinase_dom"/>
</dbReference>
<evidence type="ECO:0000313" key="10">
    <source>
        <dbReference type="EMBL" id="KAL3769213.1"/>
    </source>
</evidence>